<evidence type="ECO:0000256" key="3">
    <source>
        <dbReference type="ARBA" id="ARBA00022576"/>
    </source>
</evidence>
<feature type="binding site" evidence="9">
    <location>
        <position position="51"/>
    </location>
    <ligand>
        <name>substrate</name>
    </ligand>
</feature>
<comment type="subcellular location">
    <subcellularLocation>
        <location evidence="9">Cytoplasm</location>
    </subcellularLocation>
</comment>
<keyword evidence="9" id="KW-0963">Cytoplasm</keyword>
<feature type="binding site" evidence="9">
    <location>
        <position position="306"/>
    </location>
    <ligand>
        <name>substrate</name>
    </ligand>
</feature>
<dbReference type="InterPro" id="IPR005814">
    <property type="entry name" value="Aminotrans_3"/>
</dbReference>
<evidence type="ECO:0000256" key="2">
    <source>
        <dbReference type="ARBA" id="ARBA00005063"/>
    </source>
</evidence>
<gene>
    <name evidence="9 10" type="primary">bioA</name>
    <name evidence="10" type="ORF">F6450_16075</name>
</gene>
<dbReference type="GO" id="GO:0030170">
    <property type="term" value="F:pyridoxal phosphate binding"/>
    <property type="evidence" value="ECO:0007669"/>
    <property type="project" value="UniProtKB-UniRule"/>
</dbReference>
<sequence length="425" mass="47202">MSIDLQFDKDHIWHPYTSTINPLPCYPVSKADGVIITLEDGRELIDGMSSWWAAVHGYNHPVLNEAAKSQLDNMSHIMFGGLTHRPAVDVCKKLVQLTPPSLQHVFLADSGSVAVEVALKMALQYWHSKGESRAKFLTLRHGYHGDTFAAMSVTDPDNSMHALYKGFLPEHIFAQSPSCGFHDDWDESDIADFEQQLSTHHQQLAAVILEPIVQGAGGMRLYHPMYLKRVRELCDRYHVLLIADEIATGFGRTGKLFACEHAQIEPDIMCVGKALTGGYMTLAATITTKHVADTVCSGEAGCFMHGPTFMGNPLACAVASANLDLIAQNQWQHQVSQIEQQLSQQLPPIASLSNVKEVRWLGAIGVVELHHPVEMVSIQQAFVDYGIWVRPFGKLVYIMPPFIIQPEQLSKLTQGLYEVLKPLQN</sequence>
<evidence type="ECO:0000256" key="9">
    <source>
        <dbReference type="HAMAP-Rule" id="MF_00834"/>
    </source>
</evidence>
<dbReference type="RefSeq" id="WP_068945848.1">
    <property type="nucleotide sequence ID" value="NZ_AP026780.1"/>
</dbReference>
<dbReference type="Proteomes" id="UP000480943">
    <property type="component" value="Unassembled WGS sequence"/>
</dbReference>
<evidence type="ECO:0000256" key="6">
    <source>
        <dbReference type="ARBA" id="ARBA00022756"/>
    </source>
</evidence>
<dbReference type="NCBIfam" id="NF005940">
    <property type="entry name" value="PRK07986.1"/>
    <property type="match status" value="1"/>
</dbReference>
<dbReference type="GO" id="GO:0004015">
    <property type="term" value="F:adenosylmethionine-8-amino-7-oxononanoate transaminase activity"/>
    <property type="evidence" value="ECO:0007669"/>
    <property type="project" value="UniProtKB-UniRule"/>
</dbReference>
<feature type="binding site" evidence="9">
    <location>
        <position position="273"/>
    </location>
    <ligand>
        <name>substrate</name>
    </ligand>
</feature>
<dbReference type="PROSITE" id="PS00600">
    <property type="entry name" value="AA_TRANSFER_CLASS_3"/>
    <property type="match status" value="1"/>
</dbReference>
<dbReference type="PANTHER" id="PTHR42684">
    <property type="entry name" value="ADENOSYLMETHIONINE-8-AMINO-7-OXONONANOATE AMINOTRANSFERASE"/>
    <property type="match status" value="1"/>
</dbReference>
<evidence type="ECO:0000256" key="8">
    <source>
        <dbReference type="ARBA" id="ARBA00048449"/>
    </source>
</evidence>
<dbReference type="InterPro" id="IPR049704">
    <property type="entry name" value="Aminotrans_3_PPA_site"/>
</dbReference>
<organism evidence="10 11">
    <name type="scientific">Photobacterium damselae subsp. damselae</name>
    <name type="common">Listonella damsela</name>
    <dbReference type="NCBI Taxonomy" id="85581"/>
    <lineage>
        <taxon>Bacteria</taxon>
        <taxon>Pseudomonadati</taxon>
        <taxon>Pseudomonadota</taxon>
        <taxon>Gammaproteobacteria</taxon>
        <taxon>Vibrionales</taxon>
        <taxon>Vibrionaceae</taxon>
        <taxon>Photobacterium</taxon>
    </lineage>
</organism>
<dbReference type="AlphaFoldDB" id="A0AAD3WWB1"/>
<reference evidence="10 11" key="1">
    <citation type="submission" date="2019-09" db="EMBL/GenBank/DDBJ databases">
        <title>Photobacterium damselae subsp. damselae CDC-2227-81, a human clinical isolate.</title>
        <authorList>
            <person name="Osorio C.R."/>
        </authorList>
    </citation>
    <scope>NUCLEOTIDE SEQUENCE [LARGE SCALE GENOMIC DNA]</scope>
    <source>
        <strain evidence="10 11">CDC-2227-81</strain>
    </source>
</reference>
<keyword evidence="4 9" id="KW-0808">Transferase</keyword>
<dbReference type="HAMAP" id="MF_00834">
    <property type="entry name" value="BioA"/>
    <property type="match status" value="1"/>
</dbReference>
<dbReference type="InterPro" id="IPR015424">
    <property type="entry name" value="PyrdxlP-dep_Trfase"/>
</dbReference>
<feature type="binding site" evidence="9">
    <location>
        <position position="244"/>
    </location>
    <ligand>
        <name>pyridoxal 5'-phosphate</name>
        <dbReference type="ChEBI" id="CHEBI:597326"/>
    </ligand>
</feature>
<feature type="binding site" evidence="9">
    <location>
        <begin position="307"/>
        <end position="308"/>
    </location>
    <ligand>
        <name>pyridoxal 5'-phosphate</name>
        <dbReference type="ChEBI" id="CHEBI:597326"/>
    </ligand>
</feature>
<dbReference type="Gene3D" id="3.40.640.10">
    <property type="entry name" value="Type I PLP-dependent aspartate aminotransferase-like (Major domain)"/>
    <property type="match status" value="1"/>
</dbReference>
<comment type="function">
    <text evidence="9">Catalyzes the transfer of the alpha-amino group from S-adenosyl-L-methionine (SAM) to 7-keto-8-aminopelargonic acid (KAPA) to form 7,8-diaminopelargonic acid (DAPA). It is the only aminotransferase known to utilize SAM as an amino donor.</text>
</comment>
<comment type="subunit">
    <text evidence="9">Homodimer.</text>
</comment>
<feature type="modified residue" description="N6-(pyridoxal phosphate)lysine" evidence="9">
    <location>
        <position position="273"/>
    </location>
</feature>
<dbReference type="PANTHER" id="PTHR42684:SF17">
    <property type="entry name" value="ADENOSYLMETHIONINE-8-AMINO-7-OXONONANOATE AMINOTRANSFERASE"/>
    <property type="match status" value="1"/>
</dbReference>
<keyword evidence="5 9" id="KW-0949">S-adenosyl-L-methionine</keyword>
<dbReference type="Pfam" id="PF00202">
    <property type="entry name" value="Aminotran_3"/>
    <property type="match status" value="1"/>
</dbReference>
<comment type="pathway">
    <text evidence="2 9">Cofactor biosynthesis; biotin biosynthesis; 7,8-diaminononanoate from 8-amino-7-oxononanoate (SAM route): step 1/1.</text>
</comment>
<evidence type="ECO:0000256" key="4">
    <source>
        <dbReference type="ARBA" id="ARBA00022679"/>
    </source>
</evidence>
<evidence type="ECO:0000313" key="10">
    <source>
        <dbReference type="EMBL" id="KAB1178125.1"/>
    </source>
</evidence>
<dbReference type="Gene3D" id="3.90.1150.10">
    <property type="entry name" value="Aspartate Aminotransferase, domain 1"/>
    <property type="match status" value="1"/>
</dbReference>
<evidence type="ECO:0000256" key="7">
    <source>
        <dbReference type="ARBA" id="ARBA00022898"/>
    </source>
</evidence>
<dbReference type="InterPro" id="IPR015421">
    <property type="entry name" value="PyrdxlP-dep_Trfase_major"/>
</dbReference>
<dbReference type="InterPro" id="IPR005815">
    <property type="entry name" value="BioA"/>
</dbReference>
<keyword evidence="6 9" id="KW-0093">Biotin biosynthesis</keyword>
<keyword evidence="7 9" id="KW-0663">Pyridoxal phosphate</keyword>
<comment type="cofactor">
    <cofactor evidence="1 9">
        <name>pyridoxal 5'-phosphate</name>
        <dbReference type="ChEBI" id="CHEBI:597326"/>
    </cofactor>
</comment>
<feature type="site" description="Participates in the substrate recognition with KAPA and in a stacking interaction with the adenine ring of SAM" evidence="9">
    <location>
        <position position="16"/>
    </location>
</feature>
<dbReference type="EMBL" id="VZUQ01000079">
    <property type="protein sequence ID" value="KAB1178125.1"/>
    <property type="molecule type" value="Genomic_DNA"/>
</dbReference>
<dbReference type="NCBIfam" id="NF004624">
    <property type="entry name" value="PRK05964.1"/>
    <property type="match status" value="1"/>
</dbReference>
<evidence type="ECO:0000256" key="5">
    <source>
        <dbReference type="ARBA" id="ARBA00022691"/>
    </source>
</evidence>
<evidence type="ECO:0000256" key="1">
    <source>
        <dbReference type="ARBA" id="ARBA00001933"/>
    </source>
</evidence>
<dbReference type="GO" id="GO:0009102">
    <property type="term" value="P:biotin biosynthetic process"/>
    <property type="evidence" value="ECO:0007669"/>
    <property type="project" value="UniProtKB-UniRule"/>
</dbReference>
<comment type="catalytic activity">
    <reaction evidence="8 9">
        <text>(8S)-8-amino-7-oxononanoate + S-adenosyl-L-methionine = S-adenosyl-4-methylsulfanyl-2-oxobutanoate + (7R,8S)-7,8-diammoniononanoate</text>
        <dbReference type="Rhea" id="RHEA:16861"/>
        <dbReference type="ChEBI" id="CHEBI:16490"/>
        <dbReference type="ChEBI" id="CHEBI:59789"/>
        <dbReference type="ChEBI" id="CHEBI:149468"/>
        <dbReference type="ChEBI" id="CHEBI:149469"/>
        <dbReference type="EC" id="2.6.1.62"/>
    </reaction>
</comment>
<dbReference type="SUPFAM" id="SSF53383">
    <property type="entry name" value="PLP-dependent transferases"/>
    <property type="match status" value="1"/>
</dbReference>
<dbReference type="InterPro" id="IPR015422">
    <property type="entry name" value="PyrdxlP-dep_Trfase_small"/>
</dbReference>
<feature type="binding site" evidence="9">
    <location>
        <position position="390"/>
    </location>
    <ligand>
        <name>substrate</name>
    </ligand>
</feature>
<dbReference type="NCBIfam" id="TIGR00508">
    <property type="entry name" value="bioA"/>
    <property type="match status" value="1"/>
</dbReference>
<feature type="binding site" evidence="9">
    <location>
        <position position="143"/>
    </location>
    <ligand>
        <name>substrate</name>
    </ligand>
</feature>
<feature type="binding site" evidence="9">
    <location>
        <begin position="111"/>
        <end position="112"/>
    </location>
    <ligand>
        <name>pyridoxal 5'-phosphate</name>
        <dbReference type="ChEBI" id="CHEBI:597326"/>
    </ligand>
</feature>
<comment type="similarity">
    <text evidence="9">Belongs to the class-III pyridoxal-phosphate-dependent aminotransferase family. BioA subfamily.</text>
</comment>
<proteinExistence type="inferred from homology"/>
<dbReference type="CDD" id="cd00610">
    <property type="entry name" value="OAT_like"/>
    <property type="match status" value="1"/>
</dbReference>
<name>A0AAD3WWB1_PHODD</name>
<accession>A0AAD3WWB1</accession>
<dbReference type="GO" id="GO:0005737">
    <property type="term" value="C:cytoplasm"/>
    <property type="evidence" value="ECO:0007669"/>
    <property type="project" value="UniProtKB-SubCell"/>
</dbReference>
<protein>
    <recommendedName>
        <fullName evidence="9">Adenosylmethionine-8-amino-7-oxononanoate aminotransferase</fullName>
        <ecNumber evidence="9">2.6.1.62</ecNumber>
    </recommendedName>
    <alternativeName>
        <fullName evidence="9">7,8-diamino-pelargonic acid aminotransferase</fullName>
        <shortName evidence="9">DAPA AT</shortName>
        <shortName evidence="9">DAPA aminotransferase</shortName>
    </alternativeName>
    <alternativeName>
        <fullName evidence="9">7,8-diaminononanoate synthase</fullName>
        <shortName evidence="9">DANS</shortName>
    </alternativeName>
    <alternativeName>
        <fullName evidence="9">Diaminopelargonic acid synthase</fullName>
    </alternativeName>
</protein>
<dbReference type="FunFam" id="3.40.640.10:FF:000041">
    <property type="entry name" value="Adenosylmethionine-8-amino-7-oxononanoate aminotransferase"/>
    <property type="match status" value="1"/>
</dbReference>
<evidence type="ECO:0000313" key="11">
    <source>
        <dbReference type="Proteomes" id="UP000480943"/>
    </source>
</evidence>
<dbReference type="EC" id="2.6.1.62" evidence="9"/>
<comment type="caution">
    <text evidence="10">The sequence shown here is derived from an EMBL/GenBank/DDBJ whole genome shotgun (WGS) entry which is preliminary data.</text>
</comment>
<keyword evidence="3 9" id="KW-0032">Aminotransferase</keyword>